<evidence type="ECO:0000256" key="1">
    <source>
        <dbReference type="ARBA" id="ARBA00011073"/>
    </source>
</evidence>
<dbReference type="PRINTS" id="PR00723">
    <property type="entry name" value="SUBTILISIN"/>
</dbReference>
<evidence type="ECO:0000256" key="6">
    <source>
        <dbReference type="PROSITE-ProRule" id="PRU01240"/>
    </source>
</evidence>
<dbReference type="SUPFAM" id="SSF54897">
    <property type="entry name" value="Protease propeptides/inhibitors"/>
    <property type="match status" value="1"/>
</dbReference>
<sequence>MSHSAVSRRGSRLLAAAALSFTALAAFAPTASAAPPPPTPHSIPGAWIVTLEPGQAPDRVSAEHGRRHGAQVDHLYRHALTGYAARMSDQAAARVAQDPRVASVERDQIVTAFAPRNKTVVTPVAQTLPTGIDRIDGDLSDTLSGDGKEAVDVDVAVIDTGIDVDHPDLNVVGGKNCVTGGRSYDDGNGHGTHVAGTIAAKDDANGVVGVAPGARLWAVRVLNNQGSGTRSGIICGVDWVSANRSTIEVANMSLGGSGTEPTAEGCSTGDSYHDAICRSVAGGVTYVVAAGNSSADAATAVPAAYDEVVTVSALADFDGKPGALGASTCRADVDDTFADFSNFGADVDLIAPGVCIHSTWMGGGYDTISGTSMASPHVAGAAALIKAATPTATPDGVRTALVAGGDLDWDNGDDRDPVKETLLSVAGY</sequence>
<protein>
    <submittedName>
        <fullName evidence="11">Peptidase inhibitor I9</fullName>
    </submittedName>
</protein>
<dbReference type="PROSITE" id="PS00138">
    <property type="entry name" value="SUBTILASE_SER"/>
    <property type="match status" value="1"/>
</dbReference>
<feature type="signal peptide" evidence="8">
    <location>
        <begin position="1"/>
        <end position="33"/>
    </location>
</feature>
<evidence type="ECO:0000259" key="9">
    <source>
        <dbReference type="Pfam" id="PF00082"/>
    </source>
</evidence>
<dbReference type="Proteomes" id="UP000319865">
    <property type="component" value="Unassembled WGS sequence"/>
</dbReference>
<keyword evidence="4 6" id="KW-0720">Serine protease</keyword>
<feature type="active site" description="Charge relay system" evidence="5 6">
    <location>
        <position position="159"/>
    </location>
</feature>
<organism evidence="11 12">
    <name type="scientific">Blastococcus colisei</name>
    <dbReference type="NCBI Taxonomy" id="1564162"/>
    <lineage>
        <taxon>Bacteria</taxon>
        <taxon>Bacillati</taxon>
        <taxon>Actinomycetota</taxon>
        <taxon>Actinomycetes</taxon>
        <taxon>Geodermatophilales</taxon>
        <taxon>Geodermatophilaceae</taxon>
        <taxon>Blastococcus</taxon>
    </lineage>
</organism>
<dbReference type="Pfam" id="PF05922">
    <property type="entry name" value="Inhibitor_I9"/>
    <property type="match status" value="1"/>
</dbReference>
<evidence type="ECO:0000313" key="11">
    <source>
        <dbReference type="EMBL" id="TQN37702.1"/>
    </source>
</evidence>
<comment type="caution">
    <text evidence="11">The sequence shown here is derived from an EMBL/GenBank/DDBJ whole genome shotgun (WGS) entry which is preliminary data.</text>
</comment>
<dbReference type="AlphaFoldDB" id="A0A543P0R6"/>
<reference evidence="11 12" key="1">
    <citation type="submission" date="2019-06" db="EMBL/GenBank/DDBJ databases">
        <title>Sequencing the genomes of 1000 actinobacteria strains.</title>
        <authorList>
            <person name="Klenk H.-P."/>
        </authorList>
    </citation>
    <scope>NUCLEOTIDE SEQUENCE [LARGE SCALE GENOMIC DNA]</scope>
    <source>
        <strain evidence="11 12">DSM 46837</strain>
    </source>
</reference>
<keyword evidence="2 6" id="KW-0645">Protease</keyword>
<evidence type="ECO:0000256" key="4">
    <source>
        <dbReference type="ARBA" id="ARBA00022825"/>
    </source>
</evidence>
<dbReference type="EMBL" id="VFQE01000002">
    <property type="protein sequence ID" value="TQN37702.1"/>
    <property type="molecule type" value="Genomic_DNA"/>
</dbReference>
<evidence type="ECO:0000256" key="7">
    <source>
        <dbReference type="RuleBase" id="RU003355"/>
    </source>
</evidence>
<evidence type="ECO:0000256" key="8">
    <source>
        <dbReference type="SAM" id="SignalP"/>
    </source>
</evidence>
<dbReference type="InterPro" id="IPR000209">
    <property type="entry name" value="Peptidase_S8/S53_dom"/>
</dbReference>
<gene>
    <name evidence="11" type="ORF">FHU33_4366</name>
</gene>
<dbReference type="InterPro" id="IPR010259">
    <property type="entry name" value="S8pro/Inhibitor_I9"/>
</dbReference>
<dbReference type="PANTHER" id="PTHR43806">
    <property type="entry name" value="PEPTIDASE S8"/>
    <property type="match status" value="1"/>
</dbReference>
<dbReference type="GO" id="GO:0006508">
    <property type="term" value="P:proteolysis"/>
    <property type="evidence" value="ECO:0007669"/>
    <property type="project" value="UniProtKB-KW"/>
</dbReference>
<evidence type="ECO:0000313" key="12">
    <source>
        <dbReference type="Proteomes" id="UP000319865"/>
    </source>
</evidence>
<evidence type="ECO:0000259" key="10">
    <source>
        <dbReference type="Pfam" id="PF05922"/>
    </source>
</evidence>
<dbReference type="InterPro" id="IPR006311">
    <property type="entry name" value="TAT_signal"/>
</dbReference>
<feature type="active site" description="Charge relay system" evidence="5 6">
    <location>
        <position position="372"/>
    </location>
</feature>
<feature type="domain" description="Peptidase S8/S53" evidence="9">
    <location>
        <begin position="153"/>
        <end position="402"/>
    </location>
</feature>
<dbReference type="SUPFAM" id="SSF52743">
    <property type="entry name" value="Subtilisin-like"/>
    <property type="match status" value="1"/>
</dbReference>
<evidence type="ECO:0000256" key="3">
    <source>
        <dbReference type="ARBA" id="ARBA00022801"/>
    </source>
</evidence>
<accession>A0A543P0R6</accession>
<feature type="active site" description="Charge relay system" evidence="5 6">
    <location>
        <position position="190"/>
    </location>
</feature>
<keyword evidence="3 6" id="KW-0378">Hydrolase</keyword>
<dbReference type="PROSITE" id="PS51318">
    <property type="entry name" value="TAT"/>
    <property type="match status" value="1"/>
</dbReference>
<feature type="chain" id="PRO_5022134310" evidence="8">
    <location>
        <begin position="34"/>
        <end position="428"/>
    </location>
</feature>
<dbReference type="InterPro" id="IPR050131">
    <property type="entry name" value="Peptidase_S8_subtilisin-like"/>
</dbReference>
<keyword evidence="8" id="KW-0732">Signal</keyword>
<comment type="similarity">
    <text evidence="1 6 7">Belongs to the peptidase S8 family.</text>
</comment>
<dbReference type="Gene3D" id="3.40.50.200">
    <property type="entry name" value="Peptidase S8/S53 domain"/>
    <property type="match status" value="1"/>
</dbReference>
<dbReference type="InterPro" id="IPR036852">
    <property type="entry name" value="Peptidase_S8/S53_dom_sf"/>
</dbReference>
<dbReference type="InterPro" id="IPR015500">
    <property type="entry name" value="Peptidase_S8_subtilisin-rel"/>
</dbReference>
<evidence type="ECO:0000256" key="2">
    <source>
        <dbReference type="ARBA" id="ARBA00022670"/>
    </source>
</evidence>
<name>A0A543P0R6_9ACTN</name>
<dbReference type="InterPro" id="IPR023827">
    <property type="entry name" value="Peptidase_S8_Asp-AS"/>
</dbReference>
<dbReference type="InterPro" id="IPR037045">
    <property type="entry name" value="S8pro/Inhibitor_I9_sf"/>
</dbReference>
<dbReference type="PANTHER" id="PTHR43806:SF11">
    <property type="entry name" value="CEREVISIN-RELATED"/>
    <property type="match status" value="1"/>
</dbReference>
<dbReference type="InterPro" id="IPR023828">
    <property type="entry name" value="Peptidase_S8_Ser-AS"/>
</dbReference>
<evidence type="ECO:0000256" key="5">
    <source>
        <dbReference type="PIRSR" id="PIRSR615500-1"/>
    </source>
</evidence>
<dbReference type="PROSITE" id="PS00136">
    <property type="entry name" value="SUBTILASE_ASP"/>
    <property type="match status" value="1"/>
</dbReference>
<dbReference type="Pfam" id="PF00082">
    <property type="entry name" value="Peptidase_S8"/>
    <property type="match status" value="1"/>
</dbReference>
<dbReference type="OrthoDB" id="9766923at2"/>
<keyword evidence="12" id="KW-1185">Reference proteome</keyword>
<dbReference type="Gene3D" id="3.30.70.80">
    <property type="entry name" value="Peptidase S8 propeptide/proteinase inhibitor I9"/>
    <property type="match status" value="1"/>
</dbReference>
<dbReference type="PROSITE" id="PS51892">
    <property type="entry name" value="SUBTILASE"/>
    <property type="match status" value="1"/>
</dbReference>
<dbReference type="RefSeq" id="WP_142027632.1">
    <property type="nucleotide sequence ID" value="NZ_VFQE01000002.1"/>
</dbReference>
<proteinExistence type="inferred from homology"/>
<feature type="domain" description="Inhibitor I9" evidence="10">
    <location>
        <begin position="65"/>
        <end position="111"/>
    </location>
</feature>
<dbReference type="GO" id="GO:0004252">
    <property type="term" value="F:serine-type endopeptidase activity"/>
    <property type="evidence" value="ECO:0007669"/>
    <property type="project" value="UniProtKB-UniRule"/>
</dbReference>
<dbReference type="PROSITE" id="PS00137">
    <property type="entry name" value="SUBTILASE_HIS"/>
    <property type="match status" value="1"/>
</dbReference>
<dbReference type="InterPro" id="IPR022398">
    <property type="entry name" value="Peptidase_S8_His-AS"/>
</dbReference>